<gene>
    <name evidence="1" type="ORF">EZ444_21620</name>
</gene>
<reference evidence="1 2" key="1">
    <citation type="submission" date="2019-02" db="EMBL/GenBank/DDBJ databases">
        <title>Pedobacter sp. RP-3-8 sp. nov., isolated from Arctic soil.</title>
        <authorList>
            <person name="Dahal R.H."/>
        </authorList>
    </citation>
    <scope>NUCLEOTIDE SEQUENCE [LARGE SCALE GENOMIC DNA]</scope>
    <source>
        <strain evidence="1 2">RP-3-8</strain>
    </source>
</reference>
<proteinExistence type="predicted"/>
<evidence type="ECO:0008006" key="3">
    <source>
        <dbReference type="Google" id="ProtNLM"/>
    </source>
</evidence>
<dbReference type="AlphaFoldDB" id="A0A4R0MQB5"/>
<dbReference type="OrthoDB" id="769097at2"/>
<dbReference type="EMBL" id="SJSM01000020">
    <property type="protein sequence ID" value="TCC88452.1"/>
    <property type="molecule type" value="Genomic_DNA"/>
</dbReference>
<protein>
    <recommendedName>
        <fullName evidence="3">Crp/Fnr family transcriptional regulator</fullName>
    </recommendedName>
</protein>
<organism evidence="1 2">
    <name type="scientific">Pedobacter hiemivivus</name>
    <dbReference type="NCBI Taxonomy" id="2530454"/>
    <lineage>
        <taxon>Bacteria</taxon>
        <taxon>Pseudomonadati</taxon>
        <taxon>Bacteroidota</taxon>
        <taxon>Sphingobacteriia</taxon>
        <taxon>Sphingobacteriales</taxon>
        <taxon>Sphingobacteriaceae</taxon>
        <taxon>Pedobacter</taxon>
    </lineage>
</organism>
<accession>A0A4R0MQB5</accession>
<sequence>MKESKCMKEPKDYSFCKMSVRKSIEDEFSSRGLSISHRSEGELIIINDFFNYLRSFLDLSDAFYSMVLPMLEVETLKKMTMVDAEGSICAEGFWLQSGYGRYYTNKVDKEGLPYEETADFCKPGKVEMIPVNSDLNLQLARGAIIILLPKEYFECLKLNAPEVEELGKKIFDLEKQGFLEKMKIGKMKPRERYQEFLSFFGVEIEQYFAVKHIASFLAMQPSFLSRLRGENFKRQTK</sequence>
<name>A0A4R0MQB5_9SPHI</name>
<comment type="caution">
    <text evidence="1">The sequence shown here is derived from an EMBL/GenBank/DDBJ whole genome shotgun (WGS) entry which is preliminary data.</text>
</comment>
<evidence type="ECO:0000313" key="2">
    <source>
        <dbReference type="Proteomes" id="UP000291117"/>
    </source>
</evidence>
<dbReference type="Gene3D" id="2.60.120.10">
    <property type="entry name" value="Jelly Rolls"/>
    <property type="match status" value="1"/>
</dbReference>
<dbReference type="RefSeq" id="WP_131611247.1">
    <property type="nucleotide sequence ID" value="NZ_SJSM01000020.1"/>
</dbReference>
<evidence type="ECO:0000313" key="1">
    <source>
        <dbReference type="EMBL" id="TCC88452.1"/>
    </source>
</evidence>
<dbReference type="InterPro" id="IPR014710">
    <property type="entry name" value="RmlC-like_jellyroll"/>
</dbReference>
<dbReference type="Proteomes" id="UP000291117">
    <property type="component" value="Unassembled WGS sequence"/>
</dbReference>
<keyword evidence="2" id="KW-1185">Reference proteome</keyword>